<feature type="domain" description="DUF6922" evidence="1">
    <location>
        <begin position="10"/>
        <end position="58"/>
    </location>
</feature>
<comment type="caution">
    <text evidence="2">The sequence shown here is derived from an EMBL/GenBank/DDBJ whole genome shotgun (WGS) entry which is preliminary data.</text>
</comment>
<name>A0A2M7LKT5_9BACT</name>
<proteinExistence type="predicted"/>
<accession>A0A2M7LKT5</accession>
<organism evidence="2 3">
    <name type="scientific">Candidatus Roizmanbacteria bacterium CG_4_10_14_3_um_filter_39_13</name>
    <dbReference type="NCBI Taxonomy" id="1974831"/>
    <lineage>
        <taxon>Bacteria</taxon>
        <taxon>Candidatus Roizmaniibacteriota</taxon>
    </lineage>
</organism>
<evidence type="ECO:0000259" key="1">
    <source>
        <dbReference type="Pfam" id="PF21956"/>
    </source>
</evidence>
<gene>
    <name evidence="2" type="ORF">COZ40_01950</name>
</gene>
<reference evidence="3" key="1">
    <citation type="submission" date="2017-09" db="EMBL/GenBank/DDBJ databases">
        <title>Depth-based differentiation of microbial function through sediment-hosted aquifers and enrichment of novel symbionts in the deep terrestrial subsurface.</title>
        <authorList>
            <person name="Probst A.J."/>
            <person name="Ladd B."/>
            <person name="Jarett J.K."/>
            <person name="Geller-Mcgrath D.E."/>
            <person name="Sieber C.M.K."/>
            <person name="Emerson J.B."/>
            <person name="Anantharaman K."/>
            <person name="Thomas B.C."/>
            <person name="Malmstrom R."/>
            <person name="Stieglmeier M."/>
            <person name="Klingl A."/>
            <person name="Woyke T."/>
            <person name="Ryan C.M."/>
            <person name="Banfield J.F."/>
        </authorList>
    </citation>
    <scope>NUCLEOTIDE SEQUENCE [LARGE SCALE GENOMIC DNA]</scope>
</reference>
<dbReference type="Proteomes" id="UP000228500">
    <property type="component" value="Unassembled WGS sequence"/>
</dbReference>
<dbReference type="EMBL" id="PFJH01000083">
    <property type="protein sequence ID" value="PIX68683.1"/>
    <property type="molecule type" value="Genomic_DNA"/>
</dbReference>
<sequence length="88" mass="10277">MSPLTPQSVKAVLWSYDLNALEVQKDKKIIISQVLNFGSEEAIKWLFKQYSFKDVEQIANIIPLFQWNKKSLSLWKLVLSINPRSRII</sequence>
<dbReference type="AlphaFoldDB" id="A0A2M7LKT5"/>
<evidence type="ECO:0000313" key="2">
    <source>
        <dbReference type="EMBL" id="PIX68683.1"/>
    </source>
</evidence>
<evidence type="ECO:0000313" key="3">
    <source>
        <dbReference type="Proteomes" id="UP000228500"/>
    </source>
</evidence>
<dbReference type="Pfam" id="PF21956">
    <property type="entry name" value="DUF6922"/>
    <property type="match status" value="1"/>
</dbReference>
<protein>
    <recommendedName>
        <fullName evidence="1">DUF6922 domain-containing protein</fullName>
    </recommendedName>
</protein>
<dbReference type="InterPro" id="IPR053830">
    <property type="entry name" value="DUF6922"/>
</dbReference>